<dbReference type="EMBL" id="PXYT01000125">
    <property type="protein sequence ID" value="PSR21817.1"/>
    <property type="molecule type" value="Genomic_DNA"/>
</dbReference>
<reference evidence="2 3" key="1">
    <citation type="journal article" date="2014" name="BMC Genomics">
        <title>Comparison of environmental and isolate Sulfobacillus genomes reveals diverse carbon, sulfur, nitrogen, and hydrogen metabolisms.</title>
        <authorList>
            <person name="Justice N.B."/>
            <person name="Norman A."/>
            <person name="Brown C.T."/>
            <person name="Singh A."/>
            <person name="Thomas B.C."/>
            <person name="Banfield J.F."/>
        </authorList>
    </citation>
    <scope>NUCLEOTIDE SEQUENCE [LARGE SCALE GENOMIC DNA]</scope>
    <source>
        <strain evidence="2">AMDSBA1</strain>
    </source>
</reference>
<evidence type="ECO:0000313" key="3">
    <source>
        <dbReference type="Proteomes" id="UP000242699"/>
    </source>
</evidence>
<proteinExistence type="predicted"/>
<dbReference type="AlphaFoldDB" id="A0A2T2WHV0"/>
<dbReference type="SUPFAM" id="SSF53335">
    <property type="entry name" value="S-adenosyl-L-methionine-dependent methyltransferases"/>
    <property type="match status" value="1"/>
</dbReference>
<evidence type="ECO:0000313" key="2">
    <source>
        <dbReference type="EMBL" id="PSR21817.1"/>
    </source>
</evidence>
<dbReference type="Proteomes" id="UP000242699">
    <property type="component" value="Unassembled WGS sequence"/>
</dbReference>
<organism evidence="2 3">
    <name type="scientific">Sulfobacillus benefaciens</name>
    <dbReference type="NCBI Taxonomy" id="453960"/>
    <lineage>
        <taxon>Bacteria</taxon>
        <taxon>Bacillati</taxon>
        <taxon>Bacillota</taxon>
        <taxon>Clostridia</taxon>
        <taxon>Eubacteriales</taxon>
        <taxon>Clostridiales Family XVII. Incertae Sedis</taxon>
        <taxon>Sulfobacillus</taxon>
    </lineage>
</organism>
<dbReference type="CDD" id="cd02440">
    <property type="entry name" value="AdoMet_MTases"/>
    <property type="match status" value="1"/>
</dbReference>
<dbReference type="Pfam" id="PF08241">
    <property type="entry name" value="Methyltransf_11"/>
    <property type="match status" value="1"/>
</dbReference>
<gene>
    <name evidence="2" type="ORF">C7B43_21080</name>
</gene>
<sequence>MSRVKERIVEWDRSAATYARTAPDLLTYGKSNAWIARTVQKHNPQSWVDLACGTGLTTQAILERVPQATRVVLMDQSKAMLSEAETYFGRRSPFVFLNEDACDNWSPRINDLVDCVVCNAALWQFRDVPSALREVAMVLRSGSPFIFTVPDGPTVLIEELRGDLRELWSDSPSRVAGPPVASAWPTVLADSGYSVSITERIEVPITIIDLVKWWRVPIFRPPGAKTLSESEWVKAMVPLLRKYYGKVIGKVCWRGFASVVK</sequence>
<name>A0A2T2WHV0_9FIRM</name>
<dbReference type="GO" id="GO:0008757">
    <property type="term" value="F:S-adenosylmethionine-dependent methyltransferase activity"/>
    <property type="evidence" value="ECO:0007669"/>
    <property type="project" value="InterPro"/>
</dbReference>
<feature type="domain" description="Methyltransferase type 11" evidence="1">
    <location>
        <begin position="48"/>
        <end position="147"/>
    </location>
</feature>
<evidence type="ECO:0000259" key="1">
    <source>
        <dbReference type="Pfam" id="PF08241"/>
    </source>
</evidence>
<accession>A0A2T2WHV0</accession>
<dbReference type="Gene3D" id="3.40.50.150">
    <property type="entry name" value="Vaccinia Virus protein VP39"/>
    <property type="match status" value="1"/>
</dbReference>
<dbReference type="InterPro" id="IPR013216">
    <property type="entry name" value="Methyltransf_11"/>
</dbReference>
<protein>
    <recommendedName>
        <fullName evidence="1">Methyltransferase type 11 domain-containing protein</fullName>
    </recommendedName>
</protein>
<comment type="caution">
    <text evidence="2">The sequence shown here is derived from an EMBL/GenBank/DDBJ whole genome shotgun (WGS) entry which is preliminary data.</text>
</comment>
<dbReference type="InterPro" id="IPR029063">
    <property type="entry name" value="SAM-dependent_MTases_sf"/>
</dbReference>